<proteinExistence type="predicted"/>
<dbReference type="Gene3D" id="3.40.50.300">
    <property type="entry name" value="P-loop containing nucleotide triphosphate hydrolases"/>
    <property type="match status" value="1"/>
</dbReference>
<evidence type="ECO:0000259" key="2">
    <source>
        <dbReference type="Pfam" id="PF13191"/>
    </source>
</evidence>
<protein>
    <submittedName>
        <fullName evidence="3">AAA family ATPase</fullName>
    </submittedName>
</protein>
<evidence type="ECO:0000256" key="1">
    <source>
        <dbReference type="SAM" id="MobiDB-lite"/>
    </source>
</evidence>
<sequence>MRTFFHEFFSKTPAPGAQDPPAPDRVAALVDAAAPAVLAAGEAPGEDSFMRKVGRAAEETVRLYRSLGPGEDFTARLHERLGGAAAVPAPSLPDLRTGYREAACLLSRFDPRKLRLPGEEQPTGKALLELVRDARAVSIRSTLWELKPEIRDAALRGLAGPEAARRALLANIDQVPDGPGPERTALAYLSGWPPDLSRSSLDELLHTLRAVLWLAQVPGITRLPHPAEIHKRVDRVRLRAPLERLVQGPFYGRAEEMAVLRAYLGLPPTTRYGKLHQERGASATDSSSGLVPPVLIHGPGGIGKSTLLAKFLLDALDDAPTPFPFAYIDFERPTLSVHEPATLIAEMARQVGIQFPDHRAEFDALATECEEAAGTHRSERQEVDELYELSTTRASMGRRTSSGVHAKAAFREASLARRLAALIVRATELPPGAEQPPFVIVIDSFEEAQYRGSPVLSRMWAVWGALYQDHPRLRTVVSGRLVEHPGRTVQPLVIELGDLDPEAAVALLVSDGVTDVRLAEQLAARVGGHPLSLKLAALAVARLGEERTAVNALLDSLPRRIFRKVDQMLIQGTLYERILERIGDAGVRTLAQAGLALRTITSDLVREVLAEPCGLPVPSDVEAIRLFQQLARLDLMEPVSPDTVRHRRDLRGIMLRLADRDRRDLMRAVGQRAVAYYAAREGLQARAEEIYHRLRLNESPRSVEERWLPGVERFLAGAEEDMAGRSAAYLSGHLGGRPTDEVLAEADQEDWEENIANEVEDLLSQELNDAAAARLAERRPWTAGSRLHPLWVETLDRLGRREEARAHADEAVERAEQAGFSELQLELLLMSARLAKEAGDLAAADEDLVEAEQIATALGRESEALGALLERARLGSAGERDPEVDSMLAERLQGLPDSELARQPALARAAAAECSPGYPRVLEHTLGVVGLPENEDGVLDALAGAIGQAIAHQPELRATLRELLESAIGPQVPAVTAVGTPTATTQMLHEARQRGTLDQLAGQMLNLGDRSGELVSGVAAAMSAGAPAAGPKAPDADSTEGTAERPEQP</sequence>
<feature type="compositionally biased region" description="Low complexity" evidence="1">
    <location>
        <begin position="1023"/>
        <end position="1033"/>
    </location>
</feature>
<dbReference type="InterPro" id="IPR041664">
    <property type="entry name" value="AAA_16"/>
</dbReference>
<comment type="caution">
    <text evidence="3">The sequence shown here is derived from an EMBL/GenBank/DDBJ whole genome shotgun (WGS) entry which is preliminary data.</text>
</comment>
<keyword evidence="4" id="KW-1185">Reference proteome</keyword>
<feature type="region of interest" description="Disordered" evidence="1">
    <location>
        <begin position="1023"/>
        <end position="1049"/>
    </location>
</feature>
<reference evidence="3 4" key="1">
    <citation type="submission" date="2019-12" db="EMBL/GenBank/DDBJ databases">
        <title>Genome sequence of Streptomyces bambusae.</title>
        <authorList>
            <person name="Bansal K."/>
            <person name="Choksket S."/>
            <person name="Korpole S."/>
            <person name="Patil P.B."/>
        </authorList>
    </citation>
    <scope>NUCLEOTIDE SEQUENCE [LARGE SCALE GENOMIC DNA]</scope>
    <source>
        <strain evidence="3 4">SK60</strain>
    </source>
</reference>
<dbReference type="InterPro" id="IPR027417">
    <property type="entry name" value="P-loop_NTPase"/>
</dbReference>
<evidence type="ECO:0000313" key="4">
    <source>
        <dbReference type="Proteomes" id="UP000812013"/>
    </source>
</evidence>
<organism evidence="3 4">
    <name type="scientific">Streptomyces bambusae</name>
    <dbReference type="NCBI Taxonomy" id="1550616"/>
    <lineage>
        <taxon>Bacteria</taxon>
        <taxon>Bacillati</taxon>
        <taxon>Actinomycetota</taxon>
        <taxon>Actinomycetes</taxon>
        <taxon>Kitasatosporales</taxon>
        <taxon>Streptomycetaceae</taxon>
        <taxon>Streptomyces</taxon>
    </lineage>
</organism>
<evidence type="ECO:0000313" key="3">
    <source>
        <dbReference type="EMBL" id="MBW5482775.1"/>
    </source>
</evidence>
<dbReference type="EMBL" id="WTFF01000073">
    <property type="protein sequence ID" value="MBW5482775.1"/>
    <property type="molecule type" value="Genomic_DNA"/>
</dbReference>
<dbReference type="Proteomes" id="UP000812013">
    <property type="component" value="Unassembled WGS sequence"/>
</dbReference>
<accession>A0ABS6Z4T0</accession>
<gene>
    <name evidence="3" type="ORF">GPJ59_12995</name>
</gene>
<name>A0ABS6Z4T0_9ACTN</name>
<dbReference type="Pfam" id="PF13191">
    <property type="entry name" value="AAA_16"/>
    <property type="match status" value="1"/>
</dbReference>
<feature type="domain" description="Orc1-like AAA ATPase" evidence="2">
    <location>
        <begin position="287"/>
        <end position="457"/>
    </location>
</feature>
<dbReference type="SUPFAM" id="SSF52540">
    <property type="entry name" value="P-loop containing nucleoside triphosphate hydrolases"/>
    <property type="match status" value="1"/>
</dbReference>